<protein>
    <submittedName>
        <fullName evidence="4">WecB/TagA/CpsF family glycosyltransferase</fullName>
    </submittedName>
</protein>
<dbReference type="Proteomes" id="UP000809273">
    <property type="component" value="Unassembled WGS sequence"/>
</dbReference>
<dbReference type="NCBIfam" id="TIGR00696">
    <property type="entry name" value="wecG_tagA_cpsF"/>
    <property type="match status" value="1"/>
</dbReference>
<proteinExistence type="predicted"/>
<keyword evidence="3" id="KW-1133">Transmembrane helix</keyword>
<comment type="caution">
    <text evidence="4">The sequence shown here is derived from an EMBL/GenBank/DDBJ whole genome shotgun (WGS) entry which is preliminary data.</text>
</comment>
<dbReference type="InterPro" id="IPR004629">
    <property type="entry name" value="WecG_TagA_CpsF"/>
</dbReference>
<dbReference type="GO" id="GO:0016758">
    <property type="term" value="F:hexosyltransferase activity"/>
    <property type="evidence" value="ECO:0007669"/>
    <property type="project" value="TreeGrafter"/>
</dbReference>
<evidence type="ECO:0000256" key="3">
    <source>
        <dbReference type="SAM" id="Phobius"/>
    </source>
</evidence>
<reference evidence="4" key="1">
    <citation type="journal article" date="2021" name="Environ. Microbiol.">
        <title>Genomic characterization of three novel Desulfobacterota classes expand the metabolic and phylogenetic diversity of the phylum.</title>
        <authorList>
            <person name="Murphy C.L."/>
            <person name="Biggerstaff J."/>
            <person name="Eichhorn A."/>
            <person name="Ewing E."/>
            <person name="Shahan R."/>
            <person name="Soriano D."/>
            <person name="Stewart S."/>
            <person name="VanMol K."/>
            <person name="Walker R."/>
            <person name="Walters P."/>
            <person name="Elshahed M.S."/>
            <person name="Youssef N.H."/>
        </authorList>
    </citation>
    <scope>NUCLEOTIDE SEQUENCE</scope>
    <source>
        <strain evidence="4">Zod_Metabat.24</strain>
    </source>
</reference>
<sequence length="251" mass="28705">MEEIRILDIKVNPLTTGELNREIGAIIREGRKELVLNVNVNAINQALKHPFMKELLNSAEIVFCDGHGVMLGAKILGHDIPERITYADWMWDLSAYMEAEGFSFYFLGAEEGVARAAAERLVGRFPALKVVGTRNGYFDKENGAENDAVIEGINRVSPDILVVGFGMPAQERWLKDNWERIDARVALTGGACFDFISGSVKRAPRWMMTLWLEWFFRLLLQPRRMFYRYVVGNPLFILRVILERLKRGLKK</sequence>
<feature type="transmembrane region" description="Helical" evidence="3">
    <location>
        <begin position="226"/>
        <end position="242"/>
    </location>
</feature>
<evidence type="ECO:0000256" key="2">
    <source>
        <dbReference type="ARBA" id="ARBA00022679"/>
    </source>
</evidence>
<dbReference type="CDD" id="cd06533">
    <property type="entry name" value="Glyco_transf_WecG_TagA"/>
    <property type="match status" value="1"/>
</dbReference>
<dbReference type="AlphaFoldDB" id="A0A9D8KDI1"/>
<name>A0A9D8KDI1_9DELT</name>
<keyword evidence="3" id="KW-0812">Transmembrane</keyword>
<keyword evidence="2" id="KW-0808">Transferase</keyword>
<dbReference type="PANTHER" id="PTHR34136">
    <property type="match status" value="1"/>
</dbReference>
<evidence type="ECO:0000313" key="5">
    <source>
        <dbReference type="Proteomes" id="UP000809273"/>
    </source>
</evidence>
<dbReference type="PANTHER" id="PTHR34136:SF1">
    <property type="entry name" value="UDP-N-ACETYL-D-MANNOSAMINURONIC ACID TRANSFERASE"/>
    <property type="match status" value="1"/>
</dbReference>
<evidence type="ECO:0000313" key="4">
    <source>
        <dbReference type="EMBL" id="MBN1572467.1"/>
    </source>
</evidence>
<keyword evidence="3" id="KW-0472">Membrane</keyword>
<organism evidence="4 5">
    <name type="scientific">Candidatus Zymogenus saltonus</name>
    <dbReference type="NCBI Taxonomy" id="2844893"/>
    <lineage>
        <taxon>Bacteria</taxon>
        <taxon>Deltaproteobacteria</taxon>
        <taxon>Candidatus Zymogenia</taxon>
        <taxon>Candidatus Zymogeniales</taxon>
        <taxon>Candidatus Zymogenaceae</taxon>
        <taxon>Candidatus Zymogenus</taxon>
    </lineage>
</organism>
<reference evidence="4" key="2">
    <citation type="submission" date="2021-01" db="EMBL/GenBank/DDBJ databases">
        <authorList>
            <person name="Hahn C.R."/>
            <person name="Youssef N.H."/>
            <person name="Elshahed M."/>
        </authorList>
    </citation>
    <scope>NUCLEOTIDE SEQUENCE</scope>
    <source>
        <strain evidence="4">Zod_Metabat.24</strain>
    </source>
</reference>
<dbReference type="Pfam" id="PF03808">
    <property type="entry name" value="Glyco_tran_WecG"/>
    <property type="match status" value="1"/>
</dbReference>
<dbReference type="EMBL" id="JAFGIX010000023">
    <property type="protein sequence ID" value="MBN1572467.1"/>
    <property type="molecule type" value="Genomic_DNA"/>
</dbReference>
<keyword evidence="1" id="KW-0328">Glycosyltransferase</keyword>
<evidence type="ECO:0000256" key="1">
    <source>
        <dbReference type="ARBA" id="ARBA00022676"/>
    </source>
</evidence>
<gene>
    <name evidence="4" type="ORF">JW984_04640</name>
</gene>
<accession>A0A9D8KDI1</accession>